<dbReference type="CDD" id="cd00180">
    <property type="entry name" value="PKc"/>
    <property type="match status" value="1"/>
</dbReference>
<dbReference type="Proteomes" id="UP000193144">
    <property type="component" value="Unassembled WGS sequence"/>
</dbReference>
<dbReference type="STRING" id="1231657.A0A1Y2A347"/>
<organism evidence="2 3">
    <name type="scientific">Clohesyomyces aquaticus</name>
    <dbReference type="NCBI Taxonomy" id="1231657"/>
    <lineage>
        <taxon>Eukaryota</taxon>
        <taxon>Fungi</taxon>
        <taxon>Dikarya</taxon>
        <taxon>Ascomycota</taxon>
        <taxon>Pezizomycotina</taxon>
        <taxon>Dothideomycetes</taxon>
        <taxon>Pleosporomycetidae</taxon>
        <taxon>Pleosporales</taxon>
        <taxon>Lindgomycetaceae</taxon>
        <taxon>Clohesyomyces</taxon>
    </lineage>
</organism>
<dbReference type="SMART" id="SM00220">
    <property type="entry name" value="S_TKc"/>
    <property type="match status" value="1"/>
</dbReference>
<evidence type="ECO:0000259" key="1">
    <source>
        <dbReference type="PROSITE" id="PS50011"/>
    </source>
</evidence>
<gene>
    <name evidence="2" type="ORF">BCR34DRAFT_597319</name>
</gene>
<dbReference type="PROSITE" id="PS00108">
    <property type="entry name" value="PROTEIN_KINASE_ST"/>
    <property type="match status" value="1"/>
</dbReference>
<dbReference type="GO" id="GO:0044773">
    <property type="term" value="P:mitotic DNA damage checkpoint signaling"/>
    <property type="evidence" value="ECO:0007669"/>
    <property type="project" value="TreeGrafter"/>
</dbReference>
<dbReference type="GO" id="GO:0004674">
    <property type="term" value="F:protein serine/threonine kinase activity"/>
    <property type="evidence" value="ECO:0007669"/>
    <property type="project" value="TreeGrafter"/>
</dbReference>
<dbReference type="GO" id="GO:0005524">
    <property type="term" value="F:ATP binding"/>
    <property type="evidence" value="ECO:0007669"/>
    <property type="project" value="InterPro"/>
</dbReference>
<dbReference type="Gene3D" id="3.30.200.20">
    <property type="entry name" value="Phosphorylase Kinase, domain 1"/>
    <property type="match status" value="1"/>
</dbReference>
<dbReference type="AlphaFoldDB" id="A0A1Y2A347"/>
<proteinExistence type="predicted"/>
<dbReference type="Pfam" id="PF00069">
    <property type="entry name" value="Pkinase"/>
    <property type="match status" value="1"/>
</dbReference>
<dbReference type="PANTHER" id="PTHR44167">
    <property type="entry name" value="OVARIAN-SPECIFIC SERINE/THREONINE-PROTEIN KINASE LOK-RELATED"/>
    <property type="match status" value="1"/>
</dbReference>
<dbReference type="Gene3D" id="1.10.510.10">
    <property type="entry name" value="Transferase(Phosphotransferase) domain 1"/>
    <property type="match status" value="1"/>
</dbReference>
<keyword evidence="2" id="KW-0808">Transferase</keyword>
<evidence type="ECO:0000313" key="3">
    <source>
        <dbReference type="Proteomes" id="UP000193144"/>
    </source>
</evidence>
<protein>
    <submittedName>
        <fullName evidence="2">Kinase-like domain-containing protein</fullName>
    </submittedName>
</protein>
<feature type="domain" description="Protein kinase" evidence="1">
    <location>
        <begin position="36"/>
        <end position="330"/>
    </location>
</feature>
<sequence>MSDTKINSTATLAEGANDAFVPDQHFEVANREALPFRHVKYMGHGGSAAIEMVSCNSTTQVFALKRFMYRSRKRFEESKHAFKNEVRIMKQLSSHTHIVQFCGTYMCDKEMGIIMSPAADGGDLAACIFRVLDSGIPTKDEEIVMNRAFGCLAKGLAYIHNHRIRHKDIKPPNILIHNGRVIYTDFGISFDAEEQDSVTTGHPGVRTWRYCAPEVQDWGNRGSESDVFALGCVFLEILDALEQAIGIRAPRDIPDIEKQEFDKLPYHKKISVVRRKLAEGEATEKTRTELLRICHDMVNPNQEDRLDTDSVLRRIEDLGGPEVELGTGFFCDDCSNRTECKDMRNQEHLTAACATISLNTTPKVNNIPLEEDVKSTTTKAVKKHKKQKAAIGGGFGFTNNTSVTAEHSVQTNAQTAGKPITSLPIAQTNVGTAKKLAILRATVPTSAGHVTKSDTKRRTAQMNVMIAMNWAIQPMSVQISAGRVAR</sequence>
<reference evidence="2 3" key="1">
    <citation type="submission" date="2016-07" db="EMBL/GenBank/DDBJ databases">
        <title>Pervasive Adenine N6-methylation of Active Genes in Fungi.</title>
        <authorList>
            <consortium name="DOE Joint Genome Institute"/>
            <person name="Mondo S.J."/>
            <person name="Dannebaum R.O."/>
            <person name="Kuo R.C."/>
            <person name="Labutti K."/>
            <person name="Haridas S."/>
            <person name="Kuo A."/>
            <person name="Salamov A."/>
            <person name="Ahrendt S.R."/>
            <person name="Lipzen A."/>
            <person name="Sullivan W."/>
            <person name="Andreopoulos W.B."/>
            <person name="Clum A."/>
            <person name="Lindquist E."/>
            <person name="Daum C."/>
            <person name="Ramamoorthy G.K."/>
            <person name="Gryganskyi A."/>
            <person name="Culley D."/>
            <person name="Magnuson J.K."/>
            <person name="James T.Y."/>
            <person name="O'Malley M.A."/>
            <person name="Stajich J.E."/>
            <person name="Spatafora J.W."/>
            <person name="Visel A."/>
            <person name="Grigoriev I.V."/>
        </authorList>
    </citation>
    <scope>NUCLEOTIDE SEQUENCE [LARGE SCALE GENOMIC DNA]</scope>
    <source>
        <strain evidence="2 3">CBS 115471</strain>
    </source>
</reference>
<dbReference type="PROSITE" id="PS50011">
    <property type="entry name" value="PROTEIN_KINASE_DOM"/>
    <property type="match status" value="1"/>
</dbReference>
<dbReference type="EMBL" id="MCFA01000015">
    <property type="protein sequence ID" value="ORY16926.1"/>
    <property type="molecule type" value="Genomic_DNA"/>
</dbReference>
<dbReference type="SUPFAM" id="SSF56112">
    <property type="entry name" value="Protein kinase-like (PK-like)"/>
    <property type="match status" value="1"/>
</dbReference>
<name>A0A1Y2A347_9PLEO</name>
<dbReference type="GO" id="GO:0005634">
    <property type="term" value="C:nucleus"/>
    <property type="evidence" value="ECO:0007669"/>
    <property type="project" value="TreeGrafter"/>
</dbReference>
<accession>A0A1Y2A347</accession>
<keyword evidence="3" id="KW-1185">Reference proteome</keyword>
<dbReference type="InterPro" id="IPR008271">
    <property type="entry name" value="Ser/Thr_kinase_AS"/>
</dbReference>
<dbReference type="InterPro" id="IPR011009">
    <property type="entry name" value="Kinase-like_dom_sf"/>
</dbReference>
<dbReference type="PANTHER" id="PTHR44167:SF24">
    <property type="entry name" value="SERINE_THREONINE-PROTEIN KINASE CHK2"/>
    <property type="match status" value="1"/>
</dbReference>
<comment type="caution">
    <text evidence="2">The sequence shown here is derived from an EMBL/GenBank/DDBJ whole genome shotgun (WGS) entry which is preliminary data.</text>
</comment>
<dbReference type="OrthoDB" id="4062651at2759"/>
<dbReference type="InterPro" id="IPR000719">
    <property type="entry name" value="Prot_kinase_dom"/>
</dbReference>
<keyword evidence="2" id="KW-0418">Kinase</keyword>
<evidence type="ECO:0000313" key="2">
    <source>
        <dbReference type="EMBL" id="ORY16926.1"/>
    </source>
</evidence>